<dbReference type="EMBL" id="AP012279">
    <property type="protein sequence ID" value="BAL78930.1"/>
    <property type="molecule type" value="Genomic_DNA"/>
</dbReference>
<dbReference type="AlphaFoldDB" id="A0AAI8MIR0"/>
<reference evidence="1 2" key="1">
    <citation type="journal article" date="2012" name="Microbes Environ.">
        <title>Complete genome sequence of Bradyrhizobium sp. S23321: insights into symbiosis evolution in soil oligotrophs.</title>
        <authorList>
            <person name="Okubo T."/>
            <person name="Tsukui T."/>
            <person name="Maita H."/>
            <person name="Okamoto S."/>
            <person name="Oshima K."/>
            <person name="Fujisawa T."/>
            <person name="Saito A."/>
            <person name="Futamata H."/>
            <person name="Hattori R."/>
            <person name="Shimomura Y."/>
            <person name="Haruta S."/>
            <person name="Morimoto S."/>
            <person name="Wang Y."/>
            <person name="Sakai Y."/>
            <person name="Hattori M."/>
            <person name="Aizawa S."/>
            <person name="Nagashima K.V.P."/>
            <person name="Masuda S."/>
            <person name="Hattori T."/>
            <person name="Yamashita A."/>
            <person name="Bao Z."/>
            <person name="Hayatsu M."/>
            <person name="Kajiya-Kanegae H."/>
            <person name="Yoshinaga I."/>
            <person name="Sakamoto K."/>
            <person name="Toyota K."/>
            <person name="Nakao M."/>
            <person name="Kohara M."/>
            <person name="Anda M."/>
            <person name="Niwa R."/>
            <person name="Jung-Hwan P."/>
            <person name="Sameshima-Saito R."/>
            <person name="Tokuda S."/>
            <person name="Yamamoto S."/>
            <person name="Yamamoto S."/>
            <person name="Yokoyama T."/>
            <person name="Akutsu T."/>
            <person name="Nakamura Y."/>
            <person name="Nakahira-Yanaka Y."/>
            <person name="Takada Hoshino Y."/>
            <person name="Hirakawa H."/>
            <person name="Mitsui H."/>
            <person name="Terasawa K."/>
            <person name="Itakura M."/>
            <person name="Sato S."/>
            <person name="Ikeda-Ohtsubo W."/>
            <person name="Sakakura N."/>
            <person name="Kaminuma E."/>
            <person name="Minamisawa K."/>
        </authorList>
    </citation>
    <scope>NUCLEOTIDE SEQUENCE [LARGE SCALE GENOMIC DNA]</scope>
    <source>
        <strain evidence="1 2">S23321</strain>
    </source>
</reference>
<dbReference type="RefSeq" id="WP_015688202.1">
    <property type="nucleotide sequence ID" value="NC_017082.1"/>
</dbReference>
<dbReference type="KEGG" id="brs:S23_57390"/>
<name>A0AAI8MIR0_9BRAD</name>
<evidence type="ECO:0000313" key="2">
    <source>
        <dbReference type="Proteomes" id="UP000007886"/>
    </source>
</evidence>
<accession>A0AAI8MIR0</accession>
<keyword evidence="2" id="KW-1185">Reference proteome</keyword>
<protein>
    <submittedName>
        <fullName evidence="1">Uncharacterized protein</fullName>
    </submittedName>
</protein>
<gene>
    <name evidence="1" type="ORF">S23_57390</name>
</gene>
<proteinExistence type="predicted"/>
<sequence length="77" mass="8633">MKETDKGKKAVAKKKKAVRSVARFTTLDDVLGEEGKRMKTSRSQIERLLDPKDGNVPLATLRRAARMVGLLLRLELV</sequence>
<evidence type="ECO:0000313" key="1">
    <source>
        <dbReference type="EMBL" id="BAL78930.1"/>
    </source>
</evidence>
<organism evidence="1 2">
    <name type="scientific">Bradyrhizobium cosmicum</name>
    <dbReference type="NCBI Taxonomy" id="1404864"/>
    <lineage>
        <taxon>Bacteria</taxon>
        <taxon>Pseudomonadati</taxon>
        <taxon>Pseudomonadota</taxon>
        <taxon>Alphaproteobacteria</taxon>
        <taxon>Hyphomicrobiales</taxon>
        <taxon>Nitrobacteraceae</taxon>
        <taxon>Bradyrhizobium</taxon>
    </lineage>
</organism>
<dbReference type="Proteomes" id="UP000007886">
    <property type="component" value="Chromosome"/>
</dbReference>